<dbReference type="STRING" id="1354304.XPG1_1559"/>
<evidence type="ECO:0000256" key="2">
    <source>
        <dbReference type="ARBA" id="ARBA00022448"/>
    </source>
</evidence>
<protein>
    <recommendedName>
        <fullName evidence="10">Hemin receptor</fullName>
    </recommendedName>
</protein>
<evidence type="ECO:0000313" key="9">
    <source>
        <dbReference type="Proteomes" id="UP000032735"/>
    </source>
</evidence>
<reference evidence="8 9" key="1">
    <citation type="submission" date="2013-07" db="EMBL/GenBank/DDBJ databases">
        <authorList>
            <person name="Genoscope - CEA"/>
        </authorList>
    </citation>
    <scope>NUCLEOTIDE SEQUENCE [LARGE SCALE GENOMIC DNA]</scope>
    <source>
        <strain evidence="8 9">G6</strain>
    </source>
</reference>
<keyword evidence="4 7" id="KW-0812">Transmembrane</keyword>
<name>A0A068R2G0_9GAMM</name>
<dbReference type="HOGENOM" id="CLU_3079846_0_0_6"/>
<dbReference type="AlphaFoldDB" id="A0A068R2G0"/>
<dbReference type="InterPro" id="IPR039426">
    <property type="entry name" value="TonB-dep_rcpt-like"/>
</dbReference>
<evidence type="ECO:0000256" key="5">
    <source>
        <dbReference type="ARBA" id="ARBA00023136"/>
    </source>
</evidence>
<keyword evidence="6 7" id="KW-0998">Cell outer membrane</keyword>
<dbReference type="EMBL" id="FO704551">
    <property type="protein sequence ID" value="CDG21214.1"/>
    <property type="molecule type" value="Genomic_DNA"/>
</dbReference>
<dbReference type="Proteomes" id="UP000032735">
    <property type="component" value="Chromosome"/>
</dbReference>
<dbReference type="RefSeq" id="WP_157879456.1">
    <property type="nucleotide sequence ID" value="NZ_FO704551.1"/>
</dbReference>
<evidence type="ECO:0000256" key="3">
    <source>
        <dbReference type="ARBA" id="ARBA00022452"/>
    </source>
</evidence>
<dbReference type="KEGG" id="xpo:XPG1_1559"/>
<comment type="similarity">
    <text evidence="7">Belongs to the TonB-dependent receptor family.</text>
</comment>
<evidence type="ECO:0000313" key="8">
    <source>
        <dbReference type="EMBL" id="CDG21214.1"/>
    </source>
</evidence>
<dbReference type="Gene3D" id="2.40.170.20">
    <property type="entry name" value="TonB-dependent receptor, beta-barrel domain"/>
    <property type="match status" value="1"/>
</dbReference>
<dbReference type="SUPFAM" id="SSF56935">
    <property type="entry name" value="Porins"/>
    <property type="match status" value="1"/>
</dbReference>
<dbReference type="PROSITE" id="PS52016">
    <property type="entry name" value="TONB_DEPENDENT_REC_3"/>
    <property type="match status" value="1"/>
</dbReference>
<gene>
    <name evidence="8" type="ORF">XPG1_1559</name>
</gene>
<keyword evidence="5 7" id="KW-0472">Membrane</keyword>
<evidence type="ECO:0008006" key="10">
    <source>
        <dbReference type="Google" id="ProtNLM"/>
    </source>
</evidence>
<proteinExistence type="inferred from homology"/>
<dbReference type="InterPro" id="IPR036942">
    <property type="entry name" value="Beta-barrel_TonB_sf"/>
</dbReference>
<organism evidence="8 9">
    <name type="scientific">Xenorhabdus poinarii G6</name>
    <dbReference type="NCBI Taxonomy" id="1354304"/>
    <lineage>
        <taxon>Bacteria</taxon>
        <taxon>Pseudomonadati</taxon>
        <taxon>Pseudomonadota</taxon>
        <taxon>Gammaproteobacteria</taxon>
        <taxon>Enterobacterales</taxon>
        <taxon>Morganellaceae</taxon>
        <taxon>Xenorhabdus</taxon>
    </lineage>
</organism>
<evidence type="ECO:0000256" key="4">
    <source>
        <dbReference type="ARBA" id="ARBA00022692"/>
    </source>
</evidence>
<evidence type="ECO:0000256" key="6">
    <source>
        <dbReference type="ARBA" id="ARBA00023237"/>
    </source>
</evidence>
<keyword evidence="2 7" id="KW-0813">Transport</keyword>
<evidence type="ECO:0000256" key="7">
    <source>
        <dbReference type="PROSITE-ProRule" id="PRU01360"/>
    </source>
</evidence>
<keyword evidence="9" id="KW-1185">Reference proteome</keyword>
<accession>A0A068R2G0</accession>
<dbReference type="GO" id="GO:0009279">
    <property type="term" value="C:cell outer membrane"/>
    <property type="evidence" value="ECO:0007669"/>
    <property type="project" value="UniProtKB-SubCell"/>
</dbReference>
<evidence type="ECO:0000256" key="1">
    <source>
        <dbReference type="ARBA" id="ARBA00004571"/>
    </source>
</evidence>
<dbReference type="OrthoDB" id="6046653at2"/>
<keyword evidence="3 7" id="KW-1134">Transmembrane beta strand</keyword>
<sequence length="52" mass="5951">MNDFYISYRGNDTFKGLTTSVVLGNAFDKAYYSSQGALQRGRNAKLFVSYQW</sequence>
<comment type="subcellular location">
    <subcellularLocation>
        <location evidence="1 7">Cell outer membrane</location>
        <topology evidence="1 7">Multi-pass membrane protein</topology>
    </subcellularLocation>
</comment>